<protein>
    <submittedName>
        <fullName evidence="2">Uncharacterized protein</fullName>
    </submittedName>
</protein>
<evidence type="ECO:0000313" key="3">
    <source>
        <dbReference type="Proteomes" id="UP000053593"/>
    </source>
</evidence>
<reference evidence="2 3" key="1">
    <citation type="submission" date="2014-04" db="EMBL/GenBank/DDBJ databases">
        <title>Evolutionary Origins and Diversification of the Mycorrhizal Mutualists.</title>
        <authorList>
            <consortium name="DOE Joint Genome Institute"/>
            <consortium name="Mycorrhizal Genomics Consortium"/>
            <person name="Kohler A."/>
            <person name="Kuo A."/>
            <person name="Nagy L.G."/>
            <person name="Floudas D."/>
            <person name="Copeland A."/>
            <person name="Barry K.W."/>
            <person name="Cichocki N."/>
            <person name="Veneault-Fourrey C."/>
            <person name="LaButti K."/>
            <person name="Lindquist E.A."/>
            <person name="Lipzen A."/>
            <person name="Lundell T."/>
            <person name="Morin E."/>
            <person name="Murat C."/>
            <person name="Riley R."/>
            <person name="Ohm R."/>
            <person name="Sun H."/>
            <person name="Tunlid A."/>
            <person name="Henrissat B."/>
            <person name="Grigoriev I.V."/>
            <person name="Hibbett D.S."/>
            <person name="Martin F."/>
        </authorList>
    </citation>
    <scope>NUCLEOTIDE SEQUENCE [LARGE SCALE GENOMIC DNA]</scope>
    <source>
        <strain evidence="2 3">FD-317 M1</strain>
    </source>
</reference>
<organism evidence="2 3">
    <name type="scientific">Collybiopsis luxurians FD-317 M1</name>
    <dbReference type="NCBI Taxonomy" id="944289"/>
    <lineage>
        <taxon>Eukaryota</taxon>
        <taxon>Fungi</taxon>
        <taxon>Dikarya</taxon>
        <taxon>Basidiomycota</taxon>
        <taxon>Agaricomycotina</taxon>
        <taxon>Agaricomycetes</taxon>
        <taxon>Agaricomycetidae</taxon>
        <taxon>Agaricales</taxon>
        <taxon>Marasmiineae</taxon>
        <taxon>Omphalotaceae</taxon>
        <taxon>Collybiopsis</taxon>
        <taxon>Collybiopsis luxurians</taxon>
    </lineage>
</organism>
<feature type="region of interest" description="Disordered" evidence="1">
    <location>
        <begin position="115"/>
        <end position="153"/>
    </location>
</feature>
<dbReference type="Proteomes" id="UP000053593">
    <property type="component" value="Unassembled WGS sequence"/>
</dbReference>
<feature type="region of interest" description="Disordered" evidence="1">
    <location>
        <begin position="171"/>
        <end position="204"/>
    </location>
</feature>
<feature type="compositionally biased region" description="Polar residues" evidence="1">
    <location>
        <begin position="1"/>
        <end position="12"/>
    </location>
</feature>
<proteinExistence type="predicted"/>
<feature type="compositionally biased region" description="Polar residues" evidence="1">
    <location>
        <begin position="132"/>
        <end position="144"/>
    </location>
</feature>
<evidence type="ECO:0000256" key="1">
    <source>
        <dbReference type="SAM" id="MobiDB-lite"/>
    </source>
</evidence>
<dbReference type="AlphaFoldDB" id="A0A0D0C6F4"/>
<dbReference type="EMBL" id="KN834910">
    <property type="protein sequence ID" value="KIK50308.1"/>
    <property type="molecule type" value="Genomic_DNA"/>
</dbReference>
<keyword evidence="3" id="KW-1185">Reference proteome</keyword>
<sequence length="432" mass="47364">MVVSSEITSAGTSREPPILPAQENSGNPLISAPPDAEQSSSTKAEPVVAGTTLIDTIKPKIELAREDLESFRQYQKLAGEYGSSDNNVFKSFVETAKAAGMTLQWLDLGSKTLSKQAEPAPDSHWLIKQSKKTNSSAGLRTSGNRGKGKVQADKCKYNASDNESIFAKVEREEVKADNDNDHIDEDTDGNDNKGDNGNEGPARAPCGEEGEYCKAFDKAHVPKNIKKGRKVIQKWLHEQWNPESTYKIPSGLRRIMRLVSGFVPECATTCYKLSLHILMSGETNTRCLAHHFSHVKPKTNHMGDKNSKVIGTPFHGTKYSETLSDATAMNSQSRRSSFAAEGVLCVSKHEHLHKFGKIPTATLAGDRSPLNPLIPRKLTDVINSVQSKIGDEIEEQKDGPHLPILPKTSSVLVRRTIPETLSRTSDAIEQRV</sequence>
<feature type="compositionally biased region" description="Basic and acidic residues" evidence="1">
    <location>
        <begin position="171"/>
        <end position="181"/>
    </location>
</feature>
<dbReference type="OrthoDB" id="3065406at2759"/>
<evidence type="ECO:0000313" key="2">
    <source>
        <dbReference type="EMBL" id="KIK50308.1"/>
    </source>
</evidence>
<dbReference type="HOGENOM" id="CLU_634690_0_0_1"/>
<feature type="region of interest" description="Disordered" evidence="1">
    <location>
        <begin position="1"/>
        <end position="47"/>
    </location>
</feature>
<gene>
    <name evidence="2" type="ORF">GYMLUDRAFT_253093</name>
</gene>
<name>A0A0D0C6F4_9AGAR</name>
<accession>A0A0D0C6F4</accession>